<accession>A0A843X8Y9</accession>
<dbReference type="AlphaFoldDB" id="A0A843X8Y9"/>
<sequence length="260" mass="30143">MPTDLSIHSVRKASCSCWRDLVAAYVLYGYGKDCPQVEKVAAAPLCSVAQALDPSLPGRVWAPTFGRCLQQIETHQREELLAQLSFYLSDASYRWVWRWDKGGSYSVKSAYHIIVNGGLRHGLHFQVWRPQTPIKVKVLIWRISLGRLPTRDRLLRLFLELPSMCVLCGVDEEIMDHLFVGCTYARMVWEEVAATTSVHIPPVDDVHSFLLKWRRRWPLKGANTIWWLILHAMLWMLWREISHSAPPWMPKRRLGRRLSS</sequence>
<organism evidence="2 3">
    <name type="scientific">Colocasia esculenta</name>
    <name type="common">Wild taro</name>
    <name type="synonym">Arum esculentum</name>
    <dbReference type="NCBI Taxonomy" id="4460"/>
    <lineage>
        <taxon>Eukaryota</taxon>
        <taxon>Viridiplantae</taxon>
        <taxon>Streptophyta</taxon>
        <taxon>Embryophyta</taxon>
        <taxon>Tracheophyta</taxon>
        <taxon>Spermatophyta</taxon>
        <taxon>Magnoliopsida</taxon>
        <taxon>Liliopsida</taxon>
        <taxon>Araceae</taxon>
        <taxon>Aroideae</taxon>
        <taxon>Colocasieae</taxon>
        <taxon>Colocasia</taxon>
    </lineage>
</organism>
<dbReference type="EMBL" id="NMUH01006690">
    <property type="protein sequence ID" value="MQM15799.1"/>
    <property type="molecule type" value="Genomic_DNA"/>
</dbReference>
<feature type="domain" description="Reverse transcriptase zinc-binding" evidence="1">
    <location>
        <begin position="105"/>
        <end position="189"/>
    </location>
</feature>
<protein>
    <recommendedName>
        <fullName evidence="1">Reverse transcriptase zinc-binding domain-containing protein</fullName>
    </recommendedName>
</protein>
<evidence type="ECO:0000259" key="1">
    <source>
        <dbReference type="Pfam" id="PF13966"/>
    </source>
</evidence>
<dbReference type="Pfam" id="PF13966">
    <property type="entry name" value="zf-RVT"/>
    <property type="match status" value="1"/>
</dbReference>
<gene>
    <name evidence="2" type="ORF">Taro_048758</name>
</gene>
<keyword evidence="3" id="KW-1185">Reference proteome</keyword>
<evidence type="ECO:0000313" key="2">
    <source>
        <dbReference type="EMBL" id="MQM15799.1"/>
    </source>
</evidence>
<reference evidence="2" key="1">
    <citation type="submission" date="2017-07" db="EMBL/GenBank/DDBJ databases">
        <title>Taro Niue Genome Assembly and Annotation.</title>
        <authorList>
            <person name="Atibalentja N."/>
            <person name="Keating K."/>
            <person name="Fields C.J."/>
        </authorList>
    </citation>
    <scope>NUCLEOTIDE SEQUENCE</scope>
    <source>
        <strain evidence="2">Niue_2</strain>
        <tissue evidence="2">Leaf</tissue>
    </source>
</reference>
<dbReference type="InterPro" id="IPR026960">
    <property type="entry name" value="RVT-Znf"/>
</dbReference>
<dbReference type="Proteomes" id="UP000652761">
    <property type="component" value="Unassembled WGS sequence"/>
</dbReference>
<dbReference type="OrthoDB" id="689430at2759"/>
<name>A0A843X8Y9_COLES</name>
<comment type="caution">
    <text evidence="2">The sequence shown here is derived from an EMBL/GenBank/DDBJ whole genome shotgun (WGS) entry which is preliminary data.</text>
</comment>
<proteinExistence type="predicted"/>
<evidence type="ECO:0000313" key="3">
    <source>
        <dbReference type="Proteomes" id="UP000652761"/>
    </source>
</evidence>